<proteinExistence type="predicted"/>
<dbReference type="Proteomes" id="UP000005824">
    <property type="component" value="Unassembled WGS sequence"/>
</dbReference>
<evidence type="ECO:0000313" key="4">
    <source>
        <dbReference type="Proteomes" id="UP000005824"/>
    </source>
</evidence>
<dbReference type="SUPFAM" id="SSF49879">
    <property type="entry name" value="SMAD/FHA domain"/>
    <property type="match status" value="1"/>
</dbReference>
<keyword evidence="1" id="KW-0812">Transmembrane</keyword>
<dbReference type="InterPro" id="IPR008984">
    <property type="entry name" value="SMAD_FHA_dom_sf"/>
</dbReference>
<evidence type="ECO:0000256" key="1">
    <source>
        <dbReference type="SAM" id="Phobius"/>
    </source>
</evidence>
<dbReference type="CDD" id="cd00060">
    <property type="entry name" value="FHA"/>
    <property type="match status" value="1"/>
</dbReference>
<dbReference type="InterPro" id="IPR050923">
    <property type="entry name" value="Cell_Proc_Reg/RNA_Proc"/>
</dbReference>
<evidence type="ECO:0000259" key="2">
    <source>
        <dbReference type="PROSITE" id="PS50006"/>
    </source>
</evidence>
<sequence>MRADGSDPKLPEDAESNLLKFMSAGGQAEIQLSAPKGTVNLEGKVQTEFGKLYTFTQSFESNGVPEAPQPVVRSEPVAPAVVSPESSWALFVARLRVHYALAIAGGAVLLVAFLLLLVALIRSFKNPEPVLVTEPFIPIAPLDTPPETPIPEPAVLAWLVTLDADETRYPITKAATRIGRKQDNDIVMKNNSVSSHHAELIKRGDKFIIADLEASNGVFIGGKRVDKVPLAEGDVIELGEVRLRFVLNNNSES</sequence>
<organism evidence="3 4">
    <name type="scientific">Chthoniobacter flavus Ellin428</name>
    <dbReference type="NCBI Taxonomy" id="497964"/>
    <lineage>
        <taxon>Bacteria</taxon>
        <taxon>Pseudomonadati</taxon>
        <taxon>Verrucomicrobiota</taxon>
        <taxon>Spartobacteria</taxon>
        <taxon>Chthoniobacterales</taxon>
        <taxon>Chthoniobacteraceae</taxon>
        <taxon>Chthoniobacter</taxon>
    </lineage>
</organism>
<dbReference type="STRING" id="497964.CfE428DRAFT_5198"/>
<dbReference type="InParanoid" id="B4D8F8"/>
<name>B4D8F8_9BACT</name>
<keyword evidence="4" id="KW-1185">Reference proteome</keyword>
<comment type="caution">
    <text evidence="3">The sequence shown here is derived from an EMBL/GenBank/DDBJ whole genome shotgun (WGS) entry which is preliminary data.</text>
</comment>
<dbReference type="InterPro" id="IPR000253">
    <property type="entry name" value="FHA_dom"/>
</dbReference>
<accession>B4D8F8</accession>
<dbReference type="PROSITE" id="PS50006">
    <property type="entry name" value="FHA_DOMAIN"/>
    <property type="match status" value="1"/>
</dbReference>
<gene>
    <name evidence="3" type="ORF">CfE428DRAFT_5198</name>
</gene>
<keyword evidence="1" id="KW-1133">Transmembrane helix</keyword>
<dbReference type="Gene3D" id="2.60.200.20">
    <property type="match status" value="1"/>
</dbReference>
<protein>
    <submittedName>
        <fullName evidence="3">FHA domain containing protein</fullName>
    </submittedName>
</protein>
<dbReference type="Pfam" id="PF00498">
    <property type="entry name" value="FHA"/>
    <property type="match status" value="1"/>
</dbReference>
<dbReference type="AlphaFoldDB" id="B4D8F8"/>
<dbReference type="EMBL" id="ABVL01000021">
    <property type="protein sequence ID" value="EDY17351.1"/>
    <property type="molecule type" value="Genomic_DNA"/>
</dbReference>
<dbReference type="PANTHER" id="PTHR23308">
    <property type="entry name" value="NUCLEAR INHIBITOR OF PROTEIN PHOSPHATASE-1"/>
    <property type="match status" value="1"/>
</dbReference>
<feature type="transmembrane region" description="Helical" evidence="1">
    <location>
        <begin position="97"/>
        <end position="121"/>
    </location>
</feature>
<dbReference type="eggNOG" id="COG1716">
    <property type="taxonomic scope" value="Bacteria"/>
</dbReference>
<evidence type="ECO:0000313" key="3">
    <source>
        <dbReference type="EMBL" id="EDY17351.1"/>
    </source>
</evidence>
<dbReference type="SMART" id="SM00240">
    <property type="entry name" value="FHA"/>
    <property type="match status" value="1"/>
</dbReference>
<dbReference type="RefSeq" id="WP_006982519.1">
    <property type="nucleotide sequence ID" value="NZ_ABVL01000021.1"/>
</dbReference>
<keyword evidence="1" id="KW-0472">Membrane</keyword>
<feature type="domain" description="FHA" evidence="2">
    <location>
        <begin position="176"/>
        <end position="225"/>
    </location>
</feature>
<reference evidence="3 4" key="1">
    <citation type="journal article" date="2011" name="J. Bacteriol.">
        <title>Genome sequence of Chthoniobacter flavus Ellin428, an aerobic heterotrophic soil bacterium.</title>
        <authorList>
            <person name="Kant R."/>
            <person name="van Passel M.W."/>
            <person name="Palva A."/>
            <person name="Lucas S."/>
            <person name="Lapidus A."/>
            <person name="Glavina Del Rio T."/>
            <person name="Dalin E."/>
            <person name="Tice H."/>
            <person name="Bruce D."/>
            <person name="Goodwin L."/>
            <person name="Pitluck S."/>
            <person name="Larimer F.W."/>
            <person name="Land M.L."/>
            <person name="Hauser L."/>
            <person name="Sangwan P."/>
            <person name="de Vos W.M."/>
            <person name="Janssen P.H."/>
            <person name="Smidt H."/>
        </authorList>
    </citation>
    <scope>NUCLEOTIDE SEQUENCE [LARGE SCALE GENOMIC DNA]</scope>
    <source>
        <strain evidence="3 4">Ellin428</strain>
    </source>
</reference>